<protein>
    <submittedName>
        <fullName evidence="2">InlB B-repeat-containing protein</fullName>
    </submittedName>
</protein>
<dbReference type="Pfam" id="PF09479">
    <property type="entry name" value="Flg_new"/>
    <property type="match status" value="1"/>
</dbReference>
<keyword evidence="3" id="KW-1185">Reference proteome</keyword>
<dbReference type="InterPro" id="IPR042229">
    <property type="entry name" value="Listeria/Bacterioides_rpt_sf"/>
</dbReference>
<dbReference type="Proteomes" id="UP001228690">
    <property type="component" value="Chromosome"/>
</dbReference>
<gene>
    <name evidence="2" type="ORF">P0082_02375</name>
</gene>
<evidence type="ECO:0000256" key="1">
    <source>
        <dbReference type="ARBA" id="ARBA00004196"/>
    </source>
</evidence>
<evidence type="ECO:0000313" key="3">
    <source>
        <dbReference type="Proteomes" id="UP001228690"/>
    </source>
</evidence>
<organism evidence="2 3">
    <name type="scientific">Candidatus Haliotispira prima</name>
    <dbReference type="NCBI Taxonomy" id="3034016"/>
    <lineage>
        <taxon>Bacteria</taxon>
        <taxon>Pseudomonadati</taxon>
        <taxon>Spirochaetota</taxon>
        <taxon>Spirochaetia</taxon>
        <taxon>Spirochaetales</taxon>
        <taxon>Spirochaetaceae</taxon>
        <taxon>Candidatus Haliotispira</taxon>
    </lineage>
</organism>
<proteinExistence type="predicted"/>
<dbReference type="EMBL" id="CP123443">
    <property type="protein sequence ID" value="WGK69729.1"/>
    <property type="molecule type" value="Genomic_DNA"/>
</dbReference>
<evidence type="ECO:0000313" key="2">
    <source>
        <dbReference type="EMBL" id="WGK69729.1"/>
    </source>
</evidence>
<dbReference type="Gene3D" id="2.60.40.4270">
    <property type="entry name" value="Listeria-Bacteroides repeat domain"/>
    <property type="match status" value="1"/>
</dbReference>
<name>A0ABY8MLQ9_9SPIO</name>
<dbReference type="RefSeq" id="WP_326927915.1">
    <property type="nucleotide sequence ID" value="NZ_CP123443.1"/>
</dbReference>
<reference evidence="2 3" key="1">
    <citation type="submission" date="2023-04" db="EMBL/GenBank/DDBJ databases">
        <title>Spirochaete genome identified in red abalone sample constitutes a novel genus.</title>
        <authorList>
            <person name="Sharma S.P."/>
            <person name="Purcell C.M."/>
            <person name="Hyde J.R."/>
            <person name="Severin A.J."/>
        </authorList>
    </citation>
    <scope>NUCLEOTIDE SEQUENCE [LARGE SCALE GENOMIC DNA]</scope>
    <source>
        <strain evidence="2 3">SP-2023</strain>
    </source>
</reference>
<sequence length="323" mass="35308">MASCAPLSDSKDSLPQYTVTFDTDGGSNIASVTVKQGDKLLKPDDPAKADYVFVNWYKDEAKTQTFDFAAETITGTITLYAKWKNRFAAEDALLGGAFAYIGITPDQSGPAGFLSIPENSQIPALTEAQALPAYRRVDFPNTEKQVIQFALSKEARYKADASQRIILDARAILQPSTAYDIIVYEVGTPRKIHTFTTKAYNEEGRQILDTIRLTISHLNFVTTGDTLTTPFLWGGIIATPAPFIIIGSYQIKGQSTYNTIYRHTSGSTAVSSSFTGVSEAINTSERHGIILYQISNISISILQMAYTDTGGRSISFFLTVSEP</sequence>
<accession>A0ABY8MLQ9</accession>
<dbReference type="NCBIfam" id="TIGR02543">
    <property type="entry name" value="List_Bact_rpt"/>
    <property type="match status" value="1"/>
</dbReference>
<dbReference type="InterPro" id="IPR013378">
    <property type="entry name" value="InlB-like_B-rpt"/>
</dbReference>
<comment type="subcellular location">
    <subcellularLocation>
        <location evidence="1">Cell envelope</location>
    </subcellularLocation>
</comment>